<dbReference type="Proteomes" id="UP000595140">
    <property type="component" value="Unassembled WGS sequence"/>
</dbReference>
<dbReference type="AlphaFoldDB" id="A0A484K2H9"/>
<organism evidence="1 2">
    <name type="scientific">Cuscuta campestris</name>
    <dbReference type="NCBI Taxonomy" id="132261"/>
    <lineage>
        <taxon>Eukaryota</taxon>
        <taxon>Viridiplantae</taxon>
        <taxon>Streptophyta</taxon>
        <taxon>Embryophyta</taxon>
        <taxon>Tracheophyta</taxon>
        <taxon>Spermatophyta</taxon>
        <taxon>Magnoliopsida</taxon>
        <taxon>eudicotyledons</taxon>
        <taxon>Gunneridae</taxon>
        <taxon>Pentapetalae</taxon>
        <taxon>asterids</taxon>
        <taxon>lamiids</taxon>
        <taxon>Solanales</taxon>
        <taxon>Convolvulaceae</taxon>
        <taxon>Cuscuteae</taxon>
        <taxon>Cuscuta</taxon>
        <taxon>Cuscuta subgen. Grammica</taxon>
        <taxon>Cuscuta sect. Cleistogrammica</taxon>
    </lineage>
</organism>
<keyword evidence="2" id="KW-1185">Reference proteome</keyword>
<evidence type="ECO:0000313" key="2">
    <source>
        <dbReference type="Proteomes" id="UP000595140"/>
    </source>
</evidence>
<sequence length="150" mass="16710">MSSDWRRCTRRRRMAAVQRETAAGSSAIGWKLRRRRLSIPARAKQRRPAFGDVLRLAWRRCKSAAAMSDRRWLTAVSDGGWRRRKQRRRCNSAAAMSDRRWLTAASDGALACATPGSDNWLRRTSGGYSNCTAAIGAGAARLPAASDEEE</sequence>
<dbReference type="EMBL" id="OOIL02000001">
    <property type="protein sequence ID" value="VFQ58635.1"/>
    <property type="molecule type" value="Genomic_DNA"/>
</dbReference>
<reference evidence="1 2" key="1">
    <citation type="submission" date="2018-04" db="EMBL/GenBank/DDBJ databases">
        <authorList>
            <person name="Vogel A."/>
        </authorList>
    </citation>
    <scope>NUCLEOTIDE SEQUENCE [LARGE SCALE GENOMIC DNA]</scope>
</reference>
<name>A0A484K2H9_9ASTE</name>
<accession>A0A484K2H9</accession>
<gene>
    <name evidence="1" type="ORF">CCAM_LOCUS411</name>
</gene>
<evidence type="ECO:0000313" key="1">
    <source>
        <dbReference type="EMBL" id="VFQ58635.1"/>
    </source>
</evidence>
<protein>
    <submittedName>
        <fullName evidence="1">Uncharacterized protein</fullName>
    </submittedName>
</protein>
<proteinExistence type="predicted"/>